<keyword evidence="4 7" id="KW-1133">Transmembrane helix</keyword>
<evidence type="ECO:0000256" key="6">
    <source>
        <dbReference type="ARBA" id="ARBA00038076"/>
    </source>
</evidence>
<evidence type="ECO:0000256" key="1">
    <source>
        <dbReference type="ARBA" id="ARBA00004651"/>
    </source>
</evidence>
<keyword evidence="2" id="KW-1003">Cell membrane</keyword>
<evidence type="ECO:0000256" key="3">
    <source>
        <dbReference type="ARBA" id="ARBA00022692"/>
    </source>
</evidence>
<feature type="transmembrane region" description="Helical" evidence="7">
    <location>
        <begin position="301"/>
        <end position="326"/>
    </location>
</feature>
<evidence type="ECO:0000313" key="11">
    <source>
        <dbReference type="Proteomes" id="UP001597541"/>
    </source>
</evidence>
<comment type="similarity">
    <text evidence="6">Belongs to the ABC-4 integral membrane protein family.</text>
</comment>
<evidence type="ECO:0000259" key="9">
    <source>
        <dbReference type="Pfam" id="PF12704"/>
    </source>
</evidence>
<keyword evidence="5 7" id="KW-0472">Membrane</keyword>
<feature type="transmembrane region" description="Helical" evidence="7">
    <location>
        <begin position="407"/>
        <end position="429"/>
    </location>
</feature>
<comment type="caution">
    <text evidence="10">The sequence shown here is derived from an EMBL/GenBank/DDBJ whole genome shotgun (WGS) entry which is preliminary data.</text>
</comment>
<protein>
    <submittedName>
        <fullName evidence="10">ABC transporter permease</fullName>
    </submittedName>
</protein>
<evidence type="ECO:0000256" key="4">
    <source>
        <dbReference type="ARBA" id="ARBA00022989"/>
    </source>
</evidence>
<evidence type="ECO:0000256" key="2">
    <source>
        <dbReference type="ARBA" id="ARBA00022475"/>
    </source>
</evidence>
<dbReference type="PANTHER" id="PTHR30572">
    <property type="entry name" value="MEMBRANE COMPONENT OF TRANSPORTER-RELATED"/>
    <property type="match status" value="1"/>
</dbReference>
<dbReference type="InterPro" id="IPR003838">
    <property type="entry name" value="ABC3_permease_C"/>
</dbReference>
<dbReference type="InterPro" id="IPR050250">
    <property type="entry name" value="Macrolide_Exporter_MacB"/>
</dbReference>
<feature type="transmembrane region" description="Helical" evidence="7">
    <location>
        <begin position="362"/>
        <end position="387"/>
    </location>
</feature>
<evidence type="ECO:0000313" key="10">
    <source>
        <dbReference type="EMBL" id="MFD2611980.1"/>
    </source>
</evidence>
<feature type="domain" description="MacB-like periplasmic core" evidence="9">
    <location>
        <begin position="22"/>
        <end position="223"/>
    </location>
</feature>
<feature type="domain" description="ABC3 transporter permease C-terminal" evidence="8">
    <location>
        <begin position="312"/>
        <end position="438"/>
    </location>
</feature>
<evidence type="ECO:0000256" key="5">
    <source>
        <dbReference type="ARBA" id="ARBA00023136"/>
    </source>
</evidence>
<sequence>MKFRDRMRFVQANMKKNKSRVFMTVLATAMGCAFLIVLASVGFGLERSVVKEVTEGQLLTKISIEGKKAGKEHAQVESSDVQELEKLKYVQAVTAQRTIRQEALIFWGKEKLQPQMAVTDMVSEKKAGLELAIGTLPDKPQEVVVGYHFAALILKNKGETPEAFLNAAKKLLGQTIELEVHRYNGTKKETTRIPLQIAGVRKAPSRDYLQDSSVMMSMDVMDQVEQFTHTRGGLVYPLQEEGQGGTEIPAPEPVDSKKPVTYDAVSVFVDDASHIKGVSDKAKKLGYLTHSVADELKQVNLLFGVMKLGLLFVGTIAVLIASIGIYNTMTMAVTERAQDIGIMKAIGAHPSTIRKIFRLESAYIGILGALAGTAVAYAVSVLVNLVMPAVLSGVFNETTPDGLQFSYIPGWLVLVCIAISIGVAVVSGVRPAARATKVDVLKALRRDI</sequence>
<dbReference type="InterPro" id="IPR025857">
    <property type="entry name" value="MacB_PCD"/>
</dbReference>
<name>A0ABW5PAF4_9BACL</name>
<keyword evidence="11" id="KW-1185">Reference proteome</keyword>
<keyword evidence="3 7" id="KW-0812">Transmembrane</keyword>
<accession>A0ABW5PAF4</accession>
<dbReference type="EMBL" id="JBHUME010000005">
    <property type="protein sequence ID" value="MFD2611980.1"/>
    <property type="molecule type" value="Genomic_DNA"/>
</dbReference>
<proteinExistence type="inferred from homology"/>
<dbReference type="Proteomes" id="UP001597541">
    <property type="component" value="Unassembled WGS sequence"/>
</dbReference>
<comment type="subcellular location">
    <subcellularLocation>
        <location evidence="1">Cell membrane</location>
        <topology evidence="1">Multi-pass membrane protein</topology>
    </subcellularLocation>
</comment>
<evidence type="ECO:0000259" key="8">
    <source>
        <dbReference type="Pfam" id="PF02687"/>
    </source>
</evidence>
<evidence type="ECO:0000256" key="7">
    <source>
        <dbReference type="SAM" id="Phobius"/>
    </source>
</evidence>
<dbReference type="Pfam" id="PF12704">
    <property type="entry name" value="MacB_PCD"/>
    <property type="match status" value="1"/>
</dbReference>
<dbReference type="PROSITE" id="PS51257">
    <property type="entry name" value="PROKAR_LIPOPROTEIN"/>
    <property type="match status" value="1"/>
</dbReference>
<gene>
    <name evidence="10" type="ORF">ACFSUF_06015</name>
</gene>
<reference evidence="11" key="1">
    <citation type="journal article" date="2019" name="Int. J. Syst. Evol. Microbiol.">
        <title>The Global Catalogue of Microorganisms (GCM) 10K type strain sequencing project: providing services to taxonomists for standard genome sequencing and annotation.</title>
        <authorList>
            <consortium name="The Broad Institute Genomics Platform"/>
            <consortium name="The Broad Institute Genome Sequencing Center for Infectious Disease"/>
            <person name="Wu L."/>
            <person name="Ma J."/>
        </authorList>
    </citation>
    <scope>NUCLEOTIDE SEQUENCE [LARGE SCALE GENOMIC DNA]</scope>
    <source>
        <strain evidence="11">KCTC 3950</strain>
    </source>
</reference>
<dbReference type="PANTHER" id="PTHR30572:SF4">
    <property type="entry name" value="ABC TRANSPORTER PERMEASE YTRF"/>
    <property type="match status" value="1"/>
</dbReference>
<organism evidence="10 11">
    <name type="scientific">Paenibacillus gansuensis</name>
    <dbReference type="NCBI Taxonomy" id="306542"/>
    <lineage>
        <taxon>Bacteria</taxon>
        <taxon>Bacillati</taxon>
        <taxon>Bacillota</taxon>
        <taxon>Bacilli</taxon>
        <taxon>Bacillales</taxon>
        <taxon>Paenibacillaceae</taxon>
        <taxon>Paenibacillus</taxon>
    </lineage>
</organism>
<dbReference type="RefSeq" id="WP_377601117.1">
    <property type="nucleotide sequence ID" value="NZ_JBHUME010000005.1"/>
</dbReference>
<dbReference type="Pfam" id="PF02687">
    <property type="entry name" value="FtsX"/>
    <property type="match status" value="1"/>
</dbReference>